<evidence type="ECO:0000313" key="2">
    <source>
        <dbReference type="Proteomes" id="UP001476950"/>
    </source>
</evidence>
<dbReference type="InterPro" id="IPR054053">
    <property type="entry name" value="DUF6887"/>
</dbReference>
<dbReference type="RefSeq" id="WP_190454299.1">
    <property type="nucleotide sequence ID" value="NZ_JAMPLM010000001.1"/>
</dbReference>
<dbReference type="Proteomes" id="UP001476950">
    <property type="component" value="Unassembled WGS sequence"/>
</dbReference>
<sequence>MMKPDFSAMTRKELRVYLLTHRDDRDAFYAYVDRSEVEANWLEFPPVQSMDELKNFPEFFEKVRRNDTDA</sequence>
<keyword evidence="2" id="KW-1185">Reference proteome</keyword>
<name>A0ABV0KDI8_9CYAN</name>
<protein>
    <submittedName>
        <fullName evidence="1">Uncharacterized protein</fullName>
    </submittedName>
</protein>
<organism evidence="1 2">
    <name type="scientific">Stenomitos frigidus AS-A4</name>
    <dbReference type="NCBI Taxonomy" id="2933935"/>
    <lineage>
        <taxon>Bacteria</taxon>
        <taxon>Bacillati</taxon>
        <taxon>Cyanobacteriota</taxon>
        <taxon>Cyanophyceae</taxon>
        <taxon>Leptolyngbyales</taxon>
        <taxon>Leptolyngbyaceae</taxon>
        <taxon>Stenomitos</taxon>
    </lineage>
</organism>
<gene>
    <name evidence="1" type="ORF">NDI38_02425</name>
</gene>
<proteinExistence type="predicted"/>
<dbReference type="Pfam" id="PF21826">
    <property type="entry name" value="DUF6887"/>
    <property type="match status" value="1"/>
</dbReference>
<dbReference type="EMBL" id="JAMPLM010000001">
    <property type="protein sequence ID" value="MEP1057275.1"/>
    <property type="molecule type" value="Genomic_DNA"/>
</dbReference>
<evidence type="ECO:0000313" key="1">
    <source>
        <dbReference type="EMBL" id="MEP1057275.1"/>
    </source>
</evidence>
<accession>A0ABV0KDI8</accession>
<reference evidence="1 2" key="1">
    <citation type="submission" date="2022-04" db="EMBL/GenBank/DDBJ databases">
        <title>Positive selection, recombination, and allopatry shape intraspecific diversity of widespread and dominant cyanobacteria.</title>
        <authorList>
            <person name="Wei J."/>
            <person name="Shu W."/>
            <person name="Hu C."/>
        </authorList>
    </citation>
    <scope>NUCLEOTIDE SEQUENCE [LARGE SCALE GENOMIC DNA]</scope>
    <source>
        <strain evidence="1 2">AS-A4</strain>
    </source>
</reference>
<comment type="caution">
    <text evidence="1">The sequence shown here is derived from an EMBL/GenBank/DDBJ whole genome shotgun (WGS) entry which is preliminary data.</text>
</comment>